<evidence type="ECO:0000313" key="4">
    <source>
        <dbReference type="Proteomes" id="UP001056035"/>
    </source>
</evidence>
<dbReference type="RefSeq" id="WP_254570367.1">
    <property type="nucleotide sequence ID" value="NZ_CP098502.1"/>
</dbReference>
<organism evidence="3 4">
    <name type="scientific">Paraconexibacter antarcticus</name>
    <dbReference type="NCBI Taxonomy" id="2949664"/>
    <lineage>
        <taxon>Bacteria</taxon>
        <taxon>Bacillati</taxon>
        <taxon>Actinomycetota</taxon>
        <taxon>Thermoleophilia</taxon>
        <taxon>Solirubrobacterales</taxon>
        <taxon>Paraconexibacteraceae</taxon>
        <taxon>Paraconexibacter</taxon>
    </lineage>
</organism>
<evidence type="ECO:0000313" key="3">
    <source>
        <dbReference type="EMBL" id="UTI63642.1"/>
    </source>
</evidence>
<name>A0ABY5DSD1_9ACTN</name>
<dbReference type="InterPro" id="IPR025110">
    <property type="entry name" value="AMP-bd_C"/>
</dbReference>
<feature type="domain" description="AMP-dependent synthetase/ligase" evidence="1">
    <location>
        <begin position="6"/>
        <end position="356"/>
    </location>
</feature>
<dbReference type="InterPro" id="IPR020845">
    <property type="entry name" value="AMP-binding_CS"/>
</dbReference>
<evidence type="ECO:0000259" key="1">
    <source>
        <dbReference type="Pfam" id="PF00501"/>
    </source>
</evidence>
<keyword evidence="4" id="KW-1185">Reference proteome</keyword>
<dbReference type="PANTHER" id="PTHR24096:SF323">
    <property type="entry name" value="BLR3536 PROTEIN"/>
    <property type="match status" value="1"/>
</dbReference>
<dbReference type="PANTHER" id="PTHR24096">
    <property type="entry name" value="LONG-CHAIN-FATTY-ACID--COA LIGASE"/>
    <property type="match status" value="1"/>
</dbReference>
<dbReference type="InterPro" id="IPR000873">
    <property type="entry name" value="AMP-dep_synth/lig_dom"/>
</dbReference>
<protein>
    <submittedName>
        <fullName evidence="3">Acyl-CoA synthetase</fullName>
    </submittedName>
</protein>
<proteinExistence type="predicted"/>
<dbReference type="EMBL" id="CP098502">
    <property type="protein sequence ID" value="UTI63642.1"/>
    <property type="molecule type" value="Genomic_DNA"/>
</dbReference>
<dbReference type="Gene3D" id="3.40.50.12780">
    <property type="entry name" value="N-terminal domain of ligase-like"/>
    <property type="match status" value="1"/>
</dbReference>
<evidence type="ECO:0000259" key="2">
    <source>
        <dbReference type="Pfam" id="PF13193"/>
    </source>
</evidence>
<dbReference type="InterPro" id="IPR045851">
    <property type="entry name" value="AMP-bd_C_sf"/>
</dbReference>
<dbReference type="InterPro" id="IPR042099">
    <property type="entry name" value="ANL_N_sf"/>
</dbReference>
<reference evidence="3 4" key="1">
    <citation type="submission" date="2022-06" db="EMBL/GenBank/DDBJ databases">
        <title>Paraconexibacter antarcticus.</title>
        <authorList>
            <person name="Kim C.S."/>
        </authorList>
    </citation>
    <scope>NUCLEOTIDE SEQUENCE [LARGE SCALE GENOMIC DNA]</scope>
    <source>
        <strain evidence="3 4">02-257</strain>
    </source>
</reference>
<feature type="domain" description="AMP-binding enzyme C-terminal" evidence="2">
    <location>
        <begin position="415"/>
        <end position="496"/>
    </location>
</feature>
<dbReference type="PROSITE" id="PS00455">
    <property type="entry name" value="AMP_BINDING"/>
    <property type="match status" value="1"/>
</dbReference>
<dbReference type="SUPFAM" id="SSF56801">
    <property type="entry name" value="Acetyl-CoA synthetase-like"/>
    <property type="match status" value="1"/>
</dbReference>
<dbReference type="Pfam" id="PF13193">
    <property type="entry name" value="AMP-binding_C"/>
    <property type="match status" value="1"/>
</dbReference>
<dbReference type="Gene3D" id="3.30.300.30">
    <property type="match status" value="1"/>
</dbReference>
<gene>
    <name evidence="3" type="ORF">NBH00_20150</name>
</gene>
<accession>A0ABY5DSD1</accession>
<dbReference type="Proteomes" id="UP001056035">
    <property type="component" value="Chromosome"/>
</dbReference>
<sequence length="517" mass="56185">MLPGAYPSDRVAIRMATSGREMTYGELDEAANRLARFFRDSGLQPGDHVAFTIENSPEFLAVCWGAHYAGLLYTACSTRLTDEEMAYLVEDCGARVFILSSRYAERGPGVKERTPGVERYLALGGAIDGYEDYDAVVGAVDPAPLPEPRIAGRDMLYSSGTTGRPKGIRPADLTATLAESPVIVTPVLEGMFGVGEDDVYLSPAPLYHAAPLRFCMAIHQLGGRCVVMERWDEAQALKLIEEQGVTLGQFVPTMFVRALRLPADVREAADVSSLRLVIHAAAPCPRDVKQQMLDWWGDIIHEYYASTEGCGMTWVTPQQWREKPGTVGKALIGVAHIVDEDGREVPAGTDGAVWFSDGPVFEYHNDPDKTAAATDARGWQTFGDIGHLDEDGFLFLTDRASYMIITGGVNVYPQEAEDALLSHPKVMDAAVFGIPHAEMGEEVKAVVQPLEMPADEEAAAALADELIAFCKERLASLKCPRSVDFRADLPRTETGKLVKRLLKDEYVAAANAAAAVG</sequence>
<dbReference type="Pfam" id="PF00501">
    <property type="entry name" value="AMP-binding"/>
    <property type="match status" value="1"/>
</dbReference>